<evidence type="ECO:0000313" key="3">
    <source>
        <dbReference type="Proteomes" id="UP001516023"/>
    </source>
</evidence>
<dbReference type="InterPro" id="IPR019524">
    <property type="entry name" value="B-solenoid_diatom-type"/>
</dbReference>
<feature type="domain" description="DUF7640" evidence="1">
    <location>
        <begin position="147"/>
        <end position="240"/>
    </location>
</feature>
<name>A0ABD3PW33_9STRA</name>
<keyword evidence="3" id="KW-1185">Reference proteome</keyword>
<organism evidence="2 3">
    <name type="scientific">Cyclotella cryptica</name>
    <dbReference type="NCBI Taxonomy" id="29204"/>
    <lineage>
        <taxon>Eukaryota</taxon>
        <taxon>Sar</taxon>
        <taxon>Stramenopiles</taxon>
        <taxon>Ochrophyta</taxon>
        <taxon>Bacillariophyta</taxon>
        <taxon>Coscinodiscophyceae</taxon>
        <taxon>Thalassiosirophycidae</taxon>
        <taxon>Stephanodiscales</taxon>
        <taxon>Stephanodiscaceae</taxon>
        <taxon>Cyclotella</taxon>
    </lineage>
</organism>
<accession>A0ABD3PW33</accession>
<dbReference type="EMBL" id="JABMIG020000109">
    <property type="protein sequence ID" value="KAL3791819.1"/>
    <property type="molecule type" value="Genomic_DNA"/>
</dbReference>
<dbReference type="Pfam" id="PF24646">
    <property type="entry name" value="DUF7640"/>
    <property type="match status" value="1"/>
</dbReference>
<dbReference type="Proteomes" id="UP001516023">
    <property type="component" value="Unassembled WGS sequence"/>
</dbReference>
<gene>
    <name evidence="2" type="ORF">HJC23_002450</name>
</gene>
<comment type="caution">
    <text evidence="2">The sequence shown here is derived from an EMBL/GenBank/DDBJ whole genome shotgun (WGS) entry which is preliminary data.</text>
</comment>
<dbReference type="PANTHER" id="PTHR22534:SF5">
    <property type="entry name" value="SRCR DOMAIN-CONTAINING PROTEIN"/>
    <property type="match status" value="1"/>
</dbReference>
<reference evidence="2 3" key="1">
    <citation type="journal article" date="2020" name="G3 (Bethesda)">
        <title>Improved Reference Genome for Cyclotella cryptica CCMP332, a Model for Cell Wall Morphogenesis, Salinity Adaptation, and Lipid Production in Diatoms (Bacillariophyta).</title>
        <authorList>
            <person name="Roberts W.R."/>
            <person name="Downey K.M."/>
            <person name="Ruck E.C."/>
            <person name="Traller J.C."/>
            <person name="Alverson A.J."/>
        </authorList>
    </citation>
    <scope>NUCLEOTIDE SEQUENCE [LARGE SCALE GENOMIC DNA]</scope>
    <source>
        <strain evidence="2 3">CCMP332</strain>
    </source>
</reference>
<protein>
    <recommendedName>
        <fullName evidence="1">DUF7640 domain-containing protein</fullName>
    </recommendedName>
</protein>
<dbReference type="PANTHER" id="PTHR22534">
    <property type="entry name" value="SRCR DOMAIN-CONTAINING PROTEIN"/>
    <property type="match status" value="1"/>
</dbReference>
<dbReference type="InterPro" id="IPR056057">
    <property type="entry name" value="DUF7640"/>
</dbReference>
<dbReference type="AlphaFoldDB" id="A0ABD3PW33"/>
<evidence type="ECO:0000313" key="2">
    <source>
        <dbReference type="EMBL" id="KAL3791819.1"/>
    </source>
</evidence>
<evidence type="ECO:0000259" key="1">
    <source>
        <dbReference type="Pfam" id="PF24646"/>
    </source>
</evidence>
<sequence>MKFISSVKLLPLTSIASSEPIVGRAASSGSKSATVMLLTGQRKLYDALASTVNAGIESPIWPREKHPVRRMPSPVNGKECSFEVKPSSTINELIYQKADLGILEECGDAEHICVEDKGSSLGGRCVRPREAGRTILNHTAVDEVERELQCEKCVGQRACYYTDPSKVACGSCIGTFTCYGFFGPSIGANSCIGDFACDRAANLNSVGNGSCVGQYACSGASGNVGDGSCNGERACYNLFGKLTQFYLDDVCYCRRYLPHVCSVLFFFSDTEPFYQPQQVALGFAHREPIYRPQQVALGISYKEPIHQPQQLALGISYK</sequence>
<proteinExistence type="predicted"/>